<dbReference type="PROSITE" id="PS00622">
    <property type="entry name" value="HTH_LUXR_1"/>
    <property type="match status" value="1"/>
</dbReference>
<dbReference type="InterPro" id="IPR016032">
    <property type="entry name" value="Sig_transdc_resp-reg_C-effctor"/>
</dbReference>
<feature type="domain" description="HTH luxR-type" evidence="4">
    <location>
        <begin position="73"/>
        <end position="138"/>
    </location>
</feature>
<keyword evidence="6" id="KW-1185">Reference proteome</keyword>
<dbReference type="SUPFAM" id="SSF46894">
    <property type="entry name" value="C-terminal effector domain of the bipartite response regulators"/>
    <property type="match status" value="2"/>
</dbReference>
<dbReference type="InterPro" id="IPR036388">
    <property type="entry name" value="WH-like_DNA-bd_sf"/>
</dbReference>
<dbReference type="GO" id="GO:0006355">
    <property type="term" value="P:regulation of DNA-templated transcription"/>
    <property type="evidence" value="ECO:0007669"/>
    <property type="project" value="InterPro"/>
</dbReference>
<dbReference type="Pfam" id="PF00196">
    <property type="entry name" value="GerE"/>
    <property type="match status" value="2"/>
</dbReference>
<evidence type="ECO:0000256" key="3">
    <source>
        <dbReference type="ARBA" id="ARBA00023163"/>
    </source>
</evidence>
<dbReference type="PANTHER" id="PTHR44688:SF16">
    <property type="entry name" value="DNA-BINDING TRANSCRIPTIONAL ACTIVATOR DEVR_DOSR"/>
    <property type="match status" value="1"/>
</dbReference>
<name>A0A9N8X2Y1_9BURK</name>
<evidence type="ECO:0000313" key="6">
    <source>
        <dbReference type="Proteomes" id="UP000789704"/>
    </source>
</evidence>
<dbReference type="PRINTS" id="PR00038">
    <property type="entry name" value="HTHLUXR"/>
</dbReference>
<feature type="domain" description="HTH luxR-type" evidence="4">
    <location>
        <begin position="1"/>
        <end position="62"/>
    </location>
</feature>
<dbReference type="GO" id="GO:0003677">
    <property type="term" value="F:DNA binding"/>
    <property type="evidence" value="ECO:0007669"/>
    <property type="project" value="UniProtKB-KW"/>
</dbReference>
<comment type="caution">
    <text evidence="5">The sequence shown here is derived from an EMBL/GenBank/DDBJ whole genome shotgun (WGS) entry which is preliminary data.</text>
</comment>
<gene>
    <name evidence="5" type="primary">rcsA</name>
    <name evidence="5" type="ORF">LMG31841_04418</name>
</gene>
<keyword evidence="2" id="KW-0238">DNA-binding</keyword>
<organism evidence="5 6">
    <name type="scientific">Paraburkholderia saeva</name>
    <dbReference type="NCBI Taxonomy" id="2777537"/>
    <lineage>
        <taxon>Bacteria</taxon>
        <taxon>Pseudomonadati</taxon>
        <taxon>Pseudomonadota</taxon>
        <taxon>Betaproteobacteria</taxon>
        <taxon>Burkholderiales</taxon>
        <taxon>Burkholderiaceae</taxon>
        <taxon>Paraburkholderia</taxon>
    </lineage>
</organism>
<evidence type="ECO:0000256" key="2">
    <source>
        <dbReference type="ARBA" id="ARBA00023125"/>
    </source>
</evidence>
<dbReference type="PANTHER" id="PTHR44688">
    <property type="entry name" value="DNA-BINDING TRANSCRIPTIONAL ACTIVATOR DEVR_DOSR"/>
    <property type="match status" value="1"/>
</dbReference>
<dbReference type="SMART" id="SM00421">
    <property type="entry name" value="HTH_LUXR"/>
    <property type="match status" value="2"/>
</dbReference>
<dbReference type="Gene3D" id="1.10.10.10">
    <property type="entry name" value="Winged helix-like DNA-binding domain superfamily/Winged helix DNA-binding domain"/>
    <property type="match status" value="2"/>
</dbReference>
<keyword evidence="3" id="KW-0804">Transcription</keyword>
<proteinExistence type="predicted"/>
<sequence length="145" mass="16146">MSRLTKRELQILALIAQGKNSYQIAGELEITAFTVRKHRSNITRKFNLHTTAQLVSFSINYSSPQIAIPSDIDITQPDSLSKREKQILHTLSLGLTGKEIARNLGISPRTVGKHIENIKLKTQAQSLAALMKLSVDIARKDNEQA</sequence>
<dbReference type="RefSeq" id="WP_228881555.1">
    <property type="nucleotide sequence ID" value="NZ_CAJQYZ010000002.1"/>
</dbReference>
<dbReference type="CDD" id="cd06170">
    <property type="entry name" value="LuxR_C_like"/>
    <property type="match status" value="2"/>
</dbReference>
<dbReference type="InterPro" id="IPR000792">
    <property type="entry name" value="Tscrpt_reg_LuxR_C"/>
</dbReference>
<evidence type="ECO:0000259" key="4">
    <source>
        <dbReference type="PROSITE" id="PS50043"/>
    </source>
</evidence>
<dbReference type="PROSITE" id="PS50043">
    <property type="entry name" value="HTH_LUXR_2"/>
    <property type="match status" value="2"/>
</dbReference>
<dbReference type="EMBL" id="CAJQZC010000009">
    <property type="protein sequence ID" value="CAG4914863.1"/>
    <property type="molecule type" value="Genomic_DNA"/>
</dbReference>
<keyword evidence="1" id="KW-0805">Transcription regulation</keyword>
<protein>
    <submittedName>
        <fullName evidence="5">Transcriptional regulatory protein RcsA</fullName>
    </submittedName>
</protein>
<accession>A0A9N8X2Y1</accession>
<reference evidence="5" key="1">
    <citation type="submission" date="2021-04" db="EMBL/GenBank/DDBJ databases">
        <authorList>
            <person name="Vanwijnsberghe S."/>
        </authorList>
    </citation>
    <scope>NUCLEOTIDE SEQUENCE</scope>
    <source>
        <strain evidence="5">LMG 31841</strain>
    </source>
</reference>
<evidence type="ECO:0000313" key="5">
    <source>
        <dbReference type="EMBL" id="CAG4914863.1"/>
    </source>
</evidence>
<evidence type="ECO:0000256" key="1">
    <source>
        <dbReference type="ARBA" id="ARBA00023015"/>
    </source>
</evidence>
<dbReference type="AlphaFoldDB" id="A0A9N8X2Y1"/>
<dbReference type="Proteomes" id="UP000789704">
    <property type="component" value="Unassembled WGS sequence"/>
</dbReference>